<gene>
    <name evidence="3" type="ORF">B9T28_04990</name>
</gene>
<sequence>MSYKTIILCTSLLSLVGCQARPTQTSTSLKAYQTSETKQQSAATPDSVKITPYTQAEIKREKIPFITP</sequence>
<dbReference type="PROSITE" id="PS51257">
    <property type="entry name" value="PROKAR_LIPOPROTEIN"/>
    <property type="match status" value="1"/>
</dbReference>
<evidence type="ECO:0000256" key="1">
    <source>
        <dbReference type="SAM" id="MobiDB-lite"/>
    </source>
</evidence>
<dbReference type="RefSeq" id="WP_086202851.1">
    <property type="nucleotide sequence ID" value="NZ_NEGB01000002.1"/>
</dbReference>
<protein>
    <submittedName>
        <fullName evidence="3">Uncharacterized protein</fullName>
    </submittedName>
</protein>
<name>A0A1Y3CHK9_9GAMM</name>
<feature type="chain" id="PRO_5012237783" evidence="2">
    <location>
        <begin position="21"/>
        <end position="68"/>
    </location>
</feature>
<dbReference type="AlphaFoldDB" id="A0A1Y3CHK9"/>
<organism evidence="3 4">
    <name type="scientific">Acinetobacter silvestris</name>
    <dbReference type="NCBI Taxonomy" id="1977882"/>
    <lineage>
        <taxon>Bacteria</taxon>
        <taxon>Pseudomonadati</taxon>
        <taxon>Pseudomonadota</taxon>
        <taxon>Gammaproteobacteria</taxon>
        <taxon>Moraxellales</taxon>
        <taxon>Moraxellaceae</taxon>
        <taxon>Acinetobacter</taxon>
    </lineage>
</organism>
<dbReference type="EMBL" id="NEGB01000002">
    <property type="protein sequence ID" value="OTG66606.1"/>
    <property type="molecule type" value="Genomic_DNA"/>
</dbReference>
<keyword evidence="2" id="KW-0732">Signal</keyword>
<keyword evidence="4" id="KW-1185">Reference proteome</keyword>
<feature type="region of interest" description="Disordered" evidence="1">
    <location>
        <begin position="28"/>
        <end position="47"/>
    </location>
</feature>
<dbReference type="Proteomes" id="UP000242765">
    <property type="component" value="Unassembled WGS sequence"/>
</dbReference>
<proteinExistence type="predicted"/>
<evidence type="ECO:0000313" key="4">
    <source>
        <dbReference type="Proteomes" id="UP000242765"/>
    </source>
</evidence>
<reference evidence="3 4" key="1">
    <citation type="submission" date="2017-04" db="EMBL/GenBank/DDBJ databases">
        <title>High diversity of culturable Acinetobacter species in natural soil and water ecosystems.</title>
        <authorList>
            <person name="Nemec A."/>
            <person name="Radolfova-Krizova L."/>
        </authorList>
    </citation>
    <scope>NUCLEOTIDE SEQUENCE [LARGE SCALE GENOMIC DNA]</scope>
    <source>
        <strain evidence="3 4">ANC 4999</strain>
    </source>
</reference>
<dbReference type="OrthoDB" id="6711314at2"/>
<evidence type="ECO:0000256" key="2">
    <source>
        <dbReference type="SAM" id="SignalP"/>
    </source>
</evidence>
<comment type="caution">
    <text evidence="3">The sequence shown here is derived from an EMBL/GenBank/DDBJ whole genome shotgun (WGS) entry which is preliminary data.</text>
</comment>
<feature type="signal peptide" evidence="2">
    <location>
        <begin position="1"/>
        <end position="20"/>
    </location>
</feature>
<feature type="compositionally biased region" description="Polar residues" evidence="1">
    <location>
        <begin position="28"/>
        <end position="44"/>
    </location>
</feature>
<dbReference type="STRING" id="1977882.B9T28_04990"/>
<accession>A0A1Y3CHK9</accession>
<evidence type="ECO:0000313" key="3">
    <source>
        <dbReference type="EMBL" id="OTG66606.1"/>
    </source>
</evidence>